<dbReference type="RefSeq" id="XP_031752073.1">
    <property type="nucleotide sequence ID" value="XM_031896213.1"/>
</dbReference>
<dbReference type="GO" id="GO:0006508">
    <property type="term" value="P:proteolysis"/>
    <property type="evidence" value="ECO:0007669"/>
    <property type="project" value="UniProtKB-KW"/>
</dbReference>
<dbReference type="Xenbase" id="XB-GENE-5892360">
    <property type="gene designation" value="XB5892359"/>
</dbReference>
<reference evidence="7" key="2">
    <citation type="submission" date="2011-06" db="UniProtKB">
        <authorList>
            <consortium name="Ensembl"/>
        </authorList>
    </citation>
    <scope>IDENTIFICATION</scope>
</reference>
<protein>
    <submittedName>
        <fullName evidence="9">Acrosin-like</fullName>
    </submittedName>
    <submittedName>
        <fullName evidence="7">Provisional ortholog of acrosin</fullName>
    </submittedName>
</protein>
<dbReference type="PANTHER" id="PTHR24252:SF15">
    <property type="entry name" value="ACROSIN-LIKE"/>
    <property type="match status" value="1"/>
</dbReference>
<dbReference type="InterPro" id="IPR009003">
    <property type="entry name" value="Peptidase_S1_PA"/>
</dbReference>
<evidence type="ECO:0000313" key="10">
    <source>
        <dbReference type="Xenbase" id="XB-GENE-5892360"/>
    </source>
</evidence>
<name>F7EHV4_XENTR</name>
<dbReference type="Proteomes" id="UP000008143">
    <property type="component" value="Chromosome 2"/>
</dbReference>
<proteinExistence type="predicted"/>
<dbReference type="PROSITE" id="PS50240">
    <property type="entry name" value="TRYPSIN_DOM"/>
    <property type="match status" value="1"/>
</dbReference>
<dbReference type="PANTHER" id="PTHR24252">
    <property type="entry name" value="ACROSIN-RELATED"/>
    <property type="match status" value="1"/>
</dbReference>
<dbReference type="CDD" id="cd00190">
    <property type="entry name" value="Tryp_SPc"/>
    <property type="match status" value="1"/>
</dbReference>
<evidence type="ECO:0000256" key="3">
    <source>
        <dbReference type="ARBA" id="ARBA00022825"/>
    </source>
</evidence>
<sequence>MSFCSTDCGMRPLARSHHRVRRVIDGANAQPGSWPWIVSIQMPIDSVYRHVCGGTVLNHHWVMTAAHCLLKYQSEQSLARIVFGLFNVSDLGPETQIRKIKEMIRHEHFNKKENKNDIALIYLDRPVAFSDYIQPACLPQQSSDITRMNDCYIAGWGLVDDYFRIRTDVLQEAKTELIANSRCNQSDWYNGRIKEYNLCAGFEHGGPDTCDGDSGGPLMCKRMKAKTYYIVGIASWGGLCGHSYRNGVYTATQYFKEWILDKIKNRKSENFSIYKKRTSRMIHERSARSPAFSFTNKKTFKDTTTEITSGMIIEDRTAFPPWEIASTVKKFPNYGNPSMKISSPMSDQESMRSKFKFIETNSSLMIETRNMESSPEKMISSEYEEMDAVVAGSSSVHVLLTAGQLHAYFLCIPYKYLALLLLYLLV</sequence>
<dbReference type="Bgee" id="ENSXETG00000005939">
    <property type="expression patterns" value="Expressed in testis"/>
</dbReference>
<dbReference type="OrthoDB" id="6339452at2759"/>
<dbReference type="OMA" id="KEMIRHE"/>
<dbReference type="InterPro" id="IPR043504">
    <property type="entry name" value="Peptidase_S1_PA_chymotrypsin"/>
</dbReference>
<dbReference type="InterPro" id="IPR001254">
    <property type="entry name" value="Trypsin_dom"/>
</dbReference>
<reference evidence="7" key="1">
    <citation type="journal article" date="2010" name="Science">
        <title>The genome of the Western clawed frog Xenopus tropicalis.</title>
        <authorList>
            <person name="Hellsten U."/>
            <person name="Harland R.M."/>
            <person name="Gilchrist M.J."/>
            <person name="Hendrix D."/>
            <person name="Jurka J."/>
            <person name="Kapitonov V."/>
            <person name="Ovcharenko I."/>
            <person name="Putnam N.H."/>
            <person name="Shu S."/>
            <person name="Taher L."/>
            <person name="Blitz I.L."/>
            <person name="Blumberg B."/>
            <person name="Dichmann D.S."/>
            <person name="Dubchak I."/>
            <person name="Amaya E."/>
            <person name="Detter J.C."/>
            <person name="Fletcher R."/>
            <person name="Gerhard D.S."/>
            <person name="Goodstein D."/>
            <person name="Graves T."/>
            <person name="Grigoriev I.V."/>
            <person name="Grimwood J."/>
            <person name="Kawashima T."/>
            <person name="Lindquist E."/>
            <person name="Lucas S.M."/>
            <person name="Mead P.E."/>
            <person name="Mitros T."/>
            <person name="Ogino H."/>
            <person name="Ohta Y."/>
            <person name="Poliakov A.V."/>
            <person name="Pollet N."/>
            <person name="Robert J."/>
            <person name="Salamov A."/>
            <person name="Sater A.K."/>
            <person name="Schmutz J."/>
            <person name="Terry A."/>
            <person name="Vize P.D."/>
            <person name="Warren W.C."/>
            <person name="Wells D."/>
            <person name="Wills A."/>
            <person name="Wilson R.K."/>
            <person name="Zimmerman L.B."/>
            <person name="Zorn A.M."/>
            <person name="Grainger R."/>
            <person name="Grammer T."/>
            <person name="Khokha M.K."/>
            <person name="Richardson P.M."/>
            <person name="Rokhsar D.S."/>
        </authorList>
    </citation>
    <scope>NUCLEOTIDE SEQUENCE [LARGE SCALE GENOMIC DNA]</scope>
    <source>
        <strain evidence="7">Nigerian</strain>
    </source>
</reference>
<dbReference type="Ensembl" id="ENSXETT00000013059">
    <property type="protein sequence ID" value="ENSXETP00000013059"/>
    <property type="gene ID" value="ENSXETG00000005939"/>
</dbReference>
<evidence type="ECO:0000256" key="4">
    <source>
        <dbReference type="ARBA" id="ARBA00023157"/>
    </source>
</evidence>
<dbReference type="Gene3D" id="2.40.10.10">
    <property type="entry name" value="Trypsin-like serine proteases"/>
    <property type="match status" value="2"/>
</dbReference>
<accession>F7EHV4</accession>
<dbReference type="InterPro" id="IPR033116">
    <property type="entry name" value="TRYPSIN_SER"/>
</dbReference>
<dbReference type="GO" id="GO:0007340">
    <property type="term" value="P:acrosome reaction"/>
    <property type="evidence" value="ECO:0000318"/>
    <property type="project" value="GO_Central"/>
</dbReference>
<evidence type="ECO:0000259" key="6">
    <source>
        <dbReference type="PROSITE" id="PS50240"/>
    </source>
</evidence>
<dbReference type="InterPro" id="IPR001314">
    <property type="entry name" value="Peptidase_S1A"/>
</dbReference>
<evidence type="ECO:0000256" key="5">
    <source>
        <dbReference type="RuleBase" id="RU363034"/>
    </source>
</evidence>
<keyword evidence="4" id="KW-1015">Disulfide bond</keyword>
<gene>
    <name evidence="10" type="primary">XB5892359</name>
    <name evidence="9" type="synonym">LOC100497443</name>
    <name evidence="7" type="synonym">XB5892359 [provisional:acr]</name>
</gene>
<dbReference type="AGR" id="Xenbase:XB-GENE-5892360"/>
<reference evidence="9" key="3">
    <citation type="submission" date="2025-04" db="UniProtKB">
        <authorList>
            <consortium name="RefSeq"/>
        </authorList>
    </citation>
    <scope>IDENTIFICATION</scope>
    <source>
        <strain evidence="9">Nigerian</strain>
        <tissue evidence="9">Liver and blood</tissue>
    </source>
</reference>
<keyword evidence="8" id="KW-1185">Reference proteome</keyword>
<evidence type="ECO:0000313" key="7">
    <source>
        <dbReference type="Ensembl" id="ENSXETP00000013059"/>
    </source>
</evidence>
<dbReference type="KEGG" id="xtr:100497443"/>
<dbReference type="PRINTS" id="PR00722">
    <property type="entry name" value="CHYMOTRYPSIN"/>
</dbReference>
<evidence type="ECO:0000313" key="9">
    <source>
        <dbReference type="RefSeq" id="XP_031752073.1"/>
    </source>
</evidence>
<dbReference type="GO" id="GO:0004252">
    <property type="term" value="F:serine-type endopeptidase activity"/>
    <property type="evidence" value="ECO:0000318"/>
    <property type="project" value="GO_Central"/>
</dbReference>
<feature type="domain" description="Peptidase S1" evidence="6">
    <location>
        <begin position="23"/>
        <end position="264"/>
    </location>
</feature>
<evidence type="ECO:0000256" key="1">
    <source>
        <dbReference type="ARBA" id="ARBA00022670"/>
    </source>
</evidence>
<keyword evidence="1 5" id="KW-0645">Protease</keyword>
<dbReference type="InterPro" id="IPR018114">
    <property type="entry name" value="TRYPSIN_HIS"/>
</dbReference>
<dbReference type="AlphaFoldDB" id="F7EHV4"/>
<dbReference type="SUPFAM" id="SSF50494">
    <property type="entry name" value="Trypsin-like serine proteases"/>
    <property type="match status" value="1"/>
</dbReference>
<dbReference type="eggNOG" id="KOG3627">
    <property type="taxonomic scope" value="Eukaryota"/>
</dbReference>
<keyword evidence="2 5" id="KW-0378">Hydrolase</keyword>
<organism evidence="7">
    <name type="scientific">Xenopus tropicalis</name>
    <name type="common">Western clawed frog</name>
    <name type="synonym">Silurana tropicalis</name>
    <dbReference type="NCBI Taxonomy" id="8364"/>
    <lineage>
        <taxon>Eukaryota</taxon>
        <taxon>Metazoa</taxon>
        <taxon>Chordata</taxon>
        <taxon>Craniata</taxon>
        <taxon>Vertebrata</taxon>
        <taxon>Euteleostomi</taxon>
        <taxon>Amphibia</taxon>
        <taxon>Batrachia</taxon>
        <taxon>Anura</taxon>
        <taxon>Pipoidea</taxon>
        <taxon>Pipidae</taxon>
        <taxon>Xenopodinae</taxon>
        <taxon>Xenopus</taxon>
        <taxon>Silurana</taxon>
    </lineage>
</organism>
<dbReference type="PROSITE" id="PS00134">
    <property type="entry name" value="TRYPSIN_HIS"/>
    <property type="match status" value="1"/>
</dbReference>
<keyword evidence="3 5" id="KW-0720">Serine protease</keyword>
<evidence type="ECO:0000256" key="2">
    <source>
        <dbReference type="ARBA" id="ARBA00022801"/>
    </source>
</evidence>
<dbReference type="FunFam" id="2.40.10.10:FF:000003">
    <property type="entry name" value="Transmembrane serine protease 3"/>
    <property type="match status" value="1"/>
</dbReference>
<dbReference type="PaxDb" id="8364-ENSXETP00000034818"/>
<dbReference type="HOGENOM" id="CLU_768464_0_0_1"/>
<dbReference type="Pfam" id="PF00089">
    <property type="entry name" value="Trypsin"/>
    <property type="match status" value="1"/>
</dbReference>
<dbReference type="PROSITE" id="PS00135">
    <property type="entry name" value="TRYPSIN_SER"/>
    <property type="match status" value="1"/>
</dbReference>
<dbReference type="GeneTree" id="ENSGT00940000162777"/>
<dbReference type="SMART" id="SM00020">
    <property type="entry name" value="Tryp_SPc"/>
    <property type="match status" value="1"/>
</dbReference>
<evidence type="ECO:0000313" key="8">
    <source>
        <dbReference type="Proteomes" id="UP000008143"/>
    </source>
</evidence>